<evidence type="ECO:0000256" key="6">
    <source>
        <dbReference type="ARBA" id="ARBA00023136"/>
    </source>
</evidence>
<proteinExistence type="inferred from homology"/>
<dbReference type="Proteomes" id="UP001526225">
    <property type="component" value="Unassembled WGS sequence"/>
</dbReference>
<feature type="transmembrane region" description="Helical" evidence="8">
    <location>
        <begin position="85"/>
        <end position="105"/>
    </location>
</feature>
<organism evidence="9 10">
    <name type="scientific">Weissella ceti</name>
    <dbReference type="NCBI Taxonomy" id="759620"/>
    <lineage>
        <taxon>Bacteria</taxon>
        <taxon>Bacillati</taxon>
        <taxon>Bacillota</taxon>
        <taxon>Bacilli</taxon>
        <taxon>Lactobacillales</taxon>
        <taxon>Lactobacillaceae</taxon>
        <taxon>Weissella</taxon>
    </lineage>
</organism>
<evidence type="ECO:0000256" key="4">
    <source>
        <dbReference type="ARBA" id="ARBA00022692"/>
    </source>
</evidence>
<dbReference type="SUPFAM" id="SSF103481">
    <property type="entry name" value="Multidrug resistance efflux transporter EmrE"/>
    <property type="match status" value="1"/>
</dbReference>
<comment type="subcellular location">
    <subcellularLocation>
        <location evidence="1 7">Cell membrane</location>
        <topology evidence="1 7">Multi-pass membrane protein</topology>
    </subcellularLocation>
</comment>
<dbReference type="PANTHER" id="PTHR30561">
    <property type="entry name" value="SMR FAMILY PROTON-DEPENDENT DRUG EFFLUX TRANSPORTER SUGE"/>
    <property type="match status" value="1"/>
</dbReference>
<comment type="caution">
    <text evidence="9">The sequence shown here is derived from an EMBL/GenBank/DDBJ whole genome shotgun (WGS) entry which is preliminary data.</text>
</comment>
<keyword evidence="4 7" id="KW-0812">Transmembrane</keyword>
<keyword evidence="3" id="KW-1003">Cell membrane</keyword>
<keyword evidence="2" id="KW-0813">Transport</keyword>
<feature type="transmembrane region" description="Helical" evidence="8">
    <location>
        <begin position="33"/>
        <end position="51"/>
    </location>
</feature>
<name>A0ABT3E318_9LACO</name>
<reference evidence="9 10" key="1">
    <citation type="submission" date="2022-10" db="EMBL/GenBank/DDBJ databases">
        <title>Weissella fermenti sp. nov., isolated from fermented cabbage.</title>
        <authorList>
            <person name="Lee J.K."/>
            <person name="Baek J.H."/>
            <person name="Choi D.G."/>
            <person name="Kim J.M."/>
            <person name="Jeon C.O."/>
        </authorList>
    </citation>
    <scope>NUCLEOTIDE SEQUENCE [LARGE SCALE GENOMIC DNA]</scope>
    <source>
        <strain evidence="9 10">KACC 18534</strain>
    </source>
</reference>
<dbReference type="PANTHER" id="PTHR30561:SF1">
    <property type="entry name" value="MULTIDRUG TRANSPORTER EMRE"/>
    <property type="match status" value="1"/>
</dbReference>
<dbReference type="InterPro" id="IPR000390">
    <property type="entry name" value="Small_drug/metabolite_transptr"/>
</dbReference>
<dbReference type="RefSeq" id="WP_213409416.1">
    <property type="nucleotide sequence ID" value="NZ_CP074441.1"/>
</dbReference>
<evidence type="ECO:0000313" key="9">
    <source>
        <dbReference type="EMBL" id="MCW0952814.1"/>
    </source>
</evidence>
<keyword evidence="6 8" id="KW-0472">Membrane</keyword>
<evidence type="ECO:0000256" key="5">
    <source>
        <dbReference type="ARBA" id="ARBA00022989"/>
    </source>
</evidence>
<keyword evidence="10" id="KW-1185">Reference proteome</keyword>
<evidence type="ECO:0000256" key="1">
    <source>
        <dbReference type="ARBA" id="ARBA00004651"/>
    </source>
</evidence>
<sequence>MAYLYLAIAIVAELIATSFLNYAAGFTKLVPTAISLSAYGVAFYCLSMALVHHMPVNIAYAIWSGIGIVVLSFISVFFFHQHMNLPTVIGIGFIVVGVIMVNVFGSGH</sequence>
<accession>A0ABT3E318</accession>
<keyword evidence="5 8" id="KW-1133">Transmembrane helix</keyword>
<evidence type="ECO:0000256" key="7">
    <source>
        <dbReference type="RuleBase" id="RU003942"/>
    </source>
</evidence>
<dbReference type="InterPro" id="IPR037185">
    <property type="entry name" value="EmrE-like"/>
</dbReference>
<evidence type="ECO:0000313" key="10">
    <source>
        <dbReference type="Proteomes" id="UP001526225"/>
    </source>
</evidence>
<feature type="transmembrane region" description="Helical" evidence="8">
    <location>
        <begin position="58"/>
        <end position="79"/>
    </location>
</feature>
<protein>
    <submittedName>
        <fullName evidence="9">Multidrug efflux SMR transporter</fullName>
    </submittedName>
</protein>
<dbReference type="EMBL" id="JAOZFE010000001">
    <property type="protein sequence ID" value="MCW0952814.1"/>
    <property type="molecule type" value="Genomic_DNA"/>
</dbReference>
<comment type="similarity">
    <text evidence="7">Belongs to the drug/metabolite transporter (DMT) superfamily. Small multidrug resistance (SMR) (TC 2.A.7.1) family.</text>
</comment>
<evidence type="ECO:0000256" key="8">
    <source>
        <dbReference type="SAM" id="Phobius"/>
    </source>
</evidence>
<gene>
    <name evidence="9" type="ORF">OIT44_01865</name>
</gene>
<dbReference type="Pfam" id="PF00893">
    <property type="entry name" value="Multi_Drug_Res"/>
    <property type="match status" value="1"/>
</dbReference>
<dbReference type="Gene3D" id="1.10.3730.20">
    <property type="match status" value="1"/>
</dbReference>
<evidence type="ECO:0000256" key="3">
    <source>
        <dbReference type="ARBA" id="ARBA00022475"/>
    </source>
</evidence>
<dbReference type="InterPro" id="IPR045324">
    <property type="entry name" value="Small_multidrug_res"/>
</dbReference>
<evidence type="ECO:0000256" key="2">
    <source>
        <dbReference type="ARBA" id="ARBA00022448"/>
    </source>
</evidence>